<proteinExistence type="predicted"/>
<gene>
    <name evidence="1" type="ORF">A4W93_14800</name>
</gene>
<reference evidence="1 2" key="1">
    <citation type="submission" date="2016-04" db="EMBL/GenBank/DDBJ databases">
        <title>Complete genome sequence of natural rubber-degrading, novel Gram-negative bacterium, Rhizobacter gummiphilus strain NS21.</title>
        <authorList>
            <person name="Tabata M."/>
            <person name="Kasai D."/>
            <person name="Fukuda M."/>
        </authorList>
    </citation>
    <scope>NUCLEOTIDE SEQUENCE [LARGE SCALE GENOMIC DNA]</scope>
    <source>
        <strain evidence="1 2">NS21</strain>
    </source>
</reference>
<keyword evidence="1" id="KW-0808">Transferase</keyword>
<dbReference type="EMBL" id="CP015118">
    <property type="protein sequence ID" value="ARN21059.1"/>
    <property type="molecule type" value="Genomic_DNA"/>
</dbReference>
<dbReference type="PANTHER" id="PTHR43591:SF24">
    <property type="entry name" value="2-METHOXY-6-POLYPRENYL-1,4-BENZOQUINOL METHYLASE, MITOCHONDRIAL"/>
    <property type="match status" value="1"/>
</dbReference>
<dbReference type="PANTHER" id="PTHR43591">
    <property type="entry name" value="METHYLTRANSFERASE"/>
    <property type="match status" value="1"/>
</dbReference>
<dbReference type="Pfam" id="PF08241">
    <property type="entry name" value="Methyltransf_11"/>
    <property type="match status" value="1"/>
</dbReference>
<dbReference type="STRING" id="946333.A4W93_14800"/>
<dbReference type="Proteomes" id="UP000193427">
    <property type="component" value="Chromosome"/>
</dbReference>
<dbReference type="InterPro" id="IPR013216">
    <property type="entry name" value="Methyltransf_11"/>
</dbReference>
<protein>
    <submittedName>
        <fullName evidence="1">SAM-dependent methyltransferase</fullName>
    </submittedName>
</protein>
<name>A0A1W6L9T9_9BURK</name>
<evidence type="ECO:0000313" key="2">
    <source>
        <dbReference type="Proteomes" id="UP000193427"/>
    </source>
</evidence>
<dbReference type="GO" id="GO:0008757">
    <property type="term" value="F:S-adenosylmethionine-dependent methyltransferase activity"/>
    <property type="evidence" value="ECO:0007669"/>
    <property type="project" value="InterPro"/>
</dbReference>
<dbReference type="KEGG" id="rgu:A4W93_14800"/>
<evidence type="ECO:0000313" key="1">
    <source>
        <dbReference type="EMBL" id="ARN21059.1"/>
    </source>
</evidence>
<dbReference type="SUPFAM" id="SSF53335">
    <property type="entry name" value="S-adenosyl-L-methionine-dependent methyltransferases"/>
    <property type="match status" value="1"/>
</dbReference>
<organism evidence="1 2">
    <name type="scientific">Piscinibacter gummiphilus</name>
    <dbReference type="NCBI Taxonomy" id="946333"/>
    <lineage>
        <taxon>Bacteria</taxon>
        <taxon>Pseudomonadati</taxon>
        <taxon>Pseudomonadota</taxon>
        <taxon>Betaproteobacteria</taxon>
        <taxon>Burkholderiales</taxon>
        <taxon>Sphaerotilaceae</taxon>
        <taxon>Piscinibacter</taxon>
    </lineage>
</organism>
<accession>A0A1W6L9T9</accession>
<sequence length="249" mass="26764">MISHDQHVDRQFGPVAAAYLSSPVHAQGADLAKTAALLRGAGRVLDVGCGAGHLSFAVAPGVGQVVASDLSPGMLDAVRDEAQRRGLANLTTQQASAEALPFADASFDAVCTRYSAHHWADLAAGLAEIRRVLKPGGRLVVIDIVSPDDPLLDSHLQTLELLRDASHVRDHSIAQWDAHLDQAGFSIAYQEAWPLPMQFDSWVARMRTPADRVAVLRGLLKQAPAEVRRHFNVQADDSFDIEAAMLVCA</sequence>
<dbReference type="AlphaFoldDB" id="A0A1W6L9T9"/>
<dbReference type="GO" id="GO:0032259">
    <property type="term" value="P:methylation"/>
    <property type="evidence" value="ECO:0007669"/>
    <property type="project" value="UniProtKB-KW"/>
</dbReference>
<dbReference type="OrthoDB" id="529208at2"/>
<dbReference type="RefSeq" id="WP_085751339.1">
    <property type="nucleotide sequence ID" value="NZ_BSPR01000004.1"/>
</dbReference>
<keyword evidence="2" id="KW-1185">Reference proteome</keyword>
<dbReference type="InterPro" id="IPR029063">
    <property type="entry name" value="SAM-dependent_MTases_sf"/>
</dbReference>
<dbReference type="CDD" id="cd02440">
    <property type="entry name" value="AdoMet_MTases"/>
    <property type="match status" value="1"/>
</dbReference>
<keyword evidence="1" id="KW-0489">Methyltransferase</keyword>
<dbReference type="Gene3D" id="3.40.50.150">
    <property type="entry name" value="Vaccinia Virus protein VP39"/>
    <property type="match status" value="1"/>
</dbReference>